<feature type="domain" description="Cytochrome c" evidence="8">
    <location>
        <begin position="21"/>
        <end position="135"/>
    </location>
</feature>
<dbReference type="InterPro" id="IPR009056">
    <property type="entry name" value="Cyt_c-like_dom"/>
</dbReference>
<reference evidence="9 10" key="1">
    <citation type="submission" date="2014-03" db="EMBL/GenBank/DDBJ databases">
        <title>The draft genome sequence of Thioclava dalianensis DLFJ1-1.</title>
        <authorList>
            <person name="Lai Q."/>
            <person name="Shao Z."/>
        </authorList>
    </citation>
    <scope>NUCLEOTIDE SEQUENCE [LARGE SCALE GENOMIC DNA]</scope>
    <source>
        <strain evidence="9 10">DLFJ1-1</strain>
    </source>
</reference>
<evidence type="ECO:0000256" key="2">
    <source>
        <dbReference type="ARBA" id="ARBA00022617"/>
    </source>
</evidence>
<keyword evidence="2 6" id="KW-0349">Heme</keyword>
<feature type="signal peptide" evidence="7">
    <location>
        <begin position="1"/>
        <end position="20"/>
    </location>
</feature>
<keyword evidence="10" id="KW-1185">Reference proteome</keyword>
<evidence type="ECO:0000313" key="10">
    <source>
        <dbReference type="Proteomes" id="UP000027725"/>
    </source>
</evidence>
<gene>
    <name evidence="9" type="ORF">DL1_09535</name>
</gene>
<dbReference type="OrthoDB" id="9805828at2"/>
<dbReference type="eggNOG" id="COG3474">
    <property type="taxonomic scope" value="Bacteria"/>
</dbReference>
<keyword evidence="5 6" id="KW-0408">Iron</keyword>
<keyword evidence="3 6" id="KW-0479">Metal-binding</keyword>
<comment type="caution">
    <text evidence="9">The sequence shown here is derived from an EMBL/GenBank/DDBJ whole genome shotgun (WGS) entry which is preliminary data.</text>
</comment>
<evidence type="ECO:0000256" key="5">
    <source>
        <dbReference type="ARBA" id="ARBA00023004"/>
    </source>
</evidence>
<keyword evidence="4" id="KW-0249">Electron transport</keyword>
<dbReference type="AlphaFoldDB" id="A0A074TAB4"/>
<name>A0A074TAB4_9RHOB</name>
<dbReference type="PROSITE" id="PS51007">
    <property type="entry name" value="CYTC"/>
    <property type="match status" value="1"/>
</dbReference>
<feature type="chain" id="PRO_5001700820" evidence="7">
    <location>
        <begin position="21"/>
        <end position="143"/>
    </location>
</feature>
<evidence type="ECO:0000256" key="6">
    <source>
        <dbReference type="PROSITE-ProRule" id="PRU00433"/>
    </source>
</evidence>
<evidence type="ECO:0000313" key="9">
    <source>
        <dbReference type="EMBL" id="KEP68639.1"/>
    </source>
</evidence>
<dbReference type="InterPro" id="IPR036909">
    <property type="entry name" value="Cyt_c-like_dom_sf"/>
</dbReference>
<evidence type="ECO:0000259" key="8">
    <source>
        <dbReference type="PROSITE" id="PS51007"/>
    </source>
</evidence>
<dbReference type="GO" id="GO:0046872">
    <property type="term" value="F:metal ion binding"/>
    <property type="evidence" value="ECO:0007669"/>
    <property type="project" value="UniProtKB-KW"/>
</dbReference>
<keyword evidence="7" id="KW-0732">Signal</keyword>
<dbReference type="SUPFAM" id="SSF46626">
    <property type="entry name" value="Cytochrome c"/>
    <property type="match status" value="1"/>
</dbReference>
<protein>
    <submittedName>
        <fullName evidence="9">Cytochrome C550</fullName>
    </submittedName>
</protein>
<dbReference type="Gene3D" id="1.10.760.10">
    <property type="entry name" value="Cytochrome c-like domain"/>
    <property type="match status" value="1"/>
</dbReference>
<sequence>MKLSLIATLAAITLAGPALAQDVAKGESDFKRCKACHSIIKPDGTAVVKGGKVGPNLYNIVGRQVASEPGFKYKESIQEVGAKGVVWTEDMLIPYMTDPKDWLNKELGIDNARTGMTYKQRNDQADIAAYLASAAVSPNNPAN</sequence>
<evidence type="ECO:0000256" key="1">
    <source>
        <dbReference type="ARBA" id="ARBA00022448"/>
    </source>
</evidence>
<dbReference type="PANTHER" id="PTHR11961">
    <property type="entry name" value="CYTOCHROME C"/>
    <property type="match status" value="1"/>
</dbReference>
<dbReference type="EMBL" id="JHEH01000027">
    <property type="protein sequence ID" value="KEP68639.1"/>
    <property type="molecule type" value="Genomic_DNA"/>
</dbReference>
<evidence type="ECO:0000256" key="4">
    <source>
        <dbReference type="ARBA" id="ARBA00022982"/>
    </source>
</evidence>
<dbReference type="STRING" id="1185766.SAMN05216224_10299"/>
<evidence type="ECO:0000256" key="7">
    <source>
        <dbReference type="SAM" id="SignalP"/>
    </source>
</evidence>
<dbReference type="GO" id="GO:0009055">
    <property type="term" value="F:electron transfer activity"/>
    <property type="evidence" value="ECO:0007669"/>
    <property type="project" value="InterPro"/>
</dbReference>
<accession>A0A074TAB4</accession>
<dbReference type="Proteomes" id="UP000027725">
    <property type="component" value="Unassembled WGS sequence"/>
</dbReference>
<proteinExistence type="predicted"/>
<dbReference type="InterPro" id="IPR002327">
    <property type="entry name" value="Cyt_c_1A/1B"/>
</dbReference>
<evidence type="ECO:0000256" key="3">
    <source>
        <dbReference type="ARBA" id="ARBA00022723"/>
    </source>
</evidence>
<dbReference type="RefSeq" id="WP_038068278.1">
    <property type="nucleotide sequence ID" value="NZ_FOVB01000002.1"/>
</dbReference>
<organism evidence="9 10">
    <name type="scientific">Thioclava dalianensis</name>
    <dbReference type="NCBI Taxonomy" id="1185766"/>
    <lineage>
        <taxon>Bacteria</taxon>
        <taxon>Pseudomonadati</taxon>
        <taxon>Pseudomonadota</taxon>
        <taxon>Alphaproteobacteria</taxon>
        <taxon>Rhodobacterales</taxon>
        <taxon>Paracoccaceae</taxon>
        <taxon>Thioclava</taxon>
    </lineage>
</organism>
<keyword evidence="1" id="KW-0813">Transport</keyword>
<dbReference type="GO" id="GO:0020037">
    <property type="term" value="F:heme binding"/>
    <property type="evidence" value="ECO:0007669"/>
    <property type="project" value="InterPro"/>
</dbReference>